<evidence type="ECO:0000259" key="5">
    <source>
        <dbReference type="SMART" id="SM00478"/>
    </source>
</evidence>
<dbReference type="GO" id="GO:0006285">
    <property type="term" value="P:base-excision repair, AP site formation"/>
    <property type="evidence" value="ECO:0007669"/>
    <property type="project" value="TreeGrafter"/>
</dbReference>
<dbReference type="CDD" id="cd00056">
    <property type="entry name" value="ENDO3c"/>
    <property type="match status" value="1"/>
</dbReference>
<keyword evidence="4" id="KW-0234">DNA repair</keyword>
<dbReference type="GO" id="GO:0008725">
    <property type="term" value="F:DNA-3-methyladenine glycosylase activity"/>
    <property type="evidence" value="ECO:0007669"/>
    <property type="project" value="TreeGrafter"/>
</dbReference>
<dbReference type="Gene3D" id="1.10.1670.40">
    <property type="match status" value="1"/>
</dbReference>
<gene>
    <name evidence="6" type="primary">alkA</name>
    <name evidence="6" type="ORF">BLTE_36030</name>
</gene>
<evidence type="ECO:0000256" key="2">
    <source>
        <dbReference type="ARBA" id="ARBA00012000"/>
    </source>
</evidence>
<evidence type="ECO:0000256" key="4">
    <source>
        <dbReference type="ARBA" id="ARBA00023204"/>
    </source>
</evidence>
<dbReference type="Gene3D" id="1.10.340.30">
    <property type="entry name" value="Hypothetical protein, domain 2"/>
    <property type="match status" value="1"/>
</dbReference>
<keyword evidence="7" id="KW-1185">Reference proteome</keyword>
<protein>
    <recommendedName>
        <fullName evidence="2">DNA-3-methyladenine glycosylase II</fullName>
        <ecNumber evidence="2">3.2.2.21</ecNumber>
    </recommendedName>
</protein>
<dbReference type="InterPro" id="IPR051912">
    <property type="entry name" value="Alkylbase_DNA_Glycosylase/TA"/>
</dbReference>
<dbReference type="EMBL" id="AP018907">
    <property type="protein sequence ID" value="BBF94918.1"/>
    <property type="molecule type" value="Genomic_DNA"/>
</dbReference>
<keyword evidence="6" id="KW-0378">Hydrolase</keyword>
<sequence length="218" mass="23308">MRFDPGTPLDSEADLACHLRALVRTDSRLAPVLGTVGTVPLRRHPPGFASLVGIMIGQQLSIASAAAIFGRVKARLDPLTPARALAADAEELRACGLSAAKMRTLAAMAEAVQSGRLPLDALADLPADEARALMYTVPGIGPWTADLYLLFALGRPDAFPSGDLALQEATRLAFALPERPSARALAGIAEAWRPRRGVAAKLLWAYYRWHKQREGAPI</sequence>
<dbReference type="Pfam" id="PF00730">
    <property type="entry name" value="HhH-GPD"/>
    <property type="match status" value="1"/>
</dbReference>
<dbReference type="SMART" id="SM00478">
    <property type="entry name" value="ENDO3c"/>
    <property type="match status" value="1"/>
</dbReference>
<dbReference type="AlphaFoldDB" id="A0A348G5T5"/>
<evidence type="ECO:0000313" key="6">
    <source>
        <dbReference type="EMBL" id="BBF94918.1"/>
    </source>
</evidence>
<organism evidence="6 7">
    <name type="scientific">Blastochloris tepida</name>
    <dbReference type="NCBI Taxonomy" id="2233851"/>
    <lineage>
        <taxon>Bacteria</taxon>
        <taxon>Pseudomonadati</taxon>
        <taxon>Pseudomonadota</taxon>
        <taxon>Alphaproteobacteria</taxon>
        <taxon>Hyphomicrobiales</taxon>
        <taxon>Blastochloridaceae</taxon>
        <taxon>Blastochloris</taxon>
    </lineage>
</organism>
<dbReference type="OrthoDB" id="9785929at2"/>
<evidence type="ECO:0000256" key="1">
    <source>
        <dbReference type="ARBA" id="ARBA00000086"/>
    </source>
</evidence>
<keyword evidence="3" id="KW-0227">DNA damage</keyword>
<dbReference type="GO" id="GO:0006307">
    <property type="term" value="P:DNA alkylation repair"/>
    <property type="evidence" value="ECO:0007669"/>
    <property type="project" value="TreeGrafter"/>
</dbReference>
<dbReference type="SUPFAM" id="SSF48150">
    <property type="entry name" value="DNA-glycosylase"/>
    <property type="match status" value="1"/>
</dbReference>
<dbReference type="InterPro" id="IPR003265">
    <property type="entry name" value="HhH-GPD_domain"/>
</dbReference>
<proteinExistence type="predicted"/>
<accession>A0A348G5T5</accession>
<evidence type="ECO:0000313" key="7">
    <source>
        <dbReference type="Proteomes" id="UP000266934"/>
    </source>
</evidence>
<keyword evidence="6" id="KW-0326">Glycosidase</keyword>
<reference evidence="6 7" key="1">
    <citation type="submission" date="2018-08" db="EMBL/GenBank/DDBJ databases">
        <title>Complete genome sequencing of Blastochloris tepida GI.</title>
        <authorList>
            <person name="Tsukatani Y."/>
            <person name="Mori H."/>
        </authorList>
    </citation>
    <scope>NUCLEOTIDE SEQUENCE [LARGE SCALE GENOMIC DNA]</scope>
    <source>
        <strain evidence="6 7">GI</strain>
    </source>
</reference>
<dbReference type="PANTHER" id="PTHR43003:SF13">
    <property type="entry name" value="DNA-3-METHYLADENINE GLYCOSYLASE 2"/>
    <property type="match status" value="1"/>
</dbReference>
<name>A0A348G5T5_9HYPH</name>
<feature type="domain" description="HhH-GPD" evidence="5">
    <location>
        <begin position="56"/>
        <end position="213"/>
    </location>
</feature>
<dbReference type="GO" id="GO:0043916">
    <property type="term" value="F:DNA-7-methylguanine glycosylase activity"/>
    <property type="evidence" value="ECO:0007669"/>
    <property type="project" value="TreeGrafter"/>
</dbReference>
<dbReference type="GO" id="GO:0005737">
    <property type="term" value="C:cytoplasm"/>
    <property type="evidence" value="ECO:0007669"/>
    <property type="project" value="TreeGrafter"/>
</dbReference>
<comment type="catalytic activity">
    <reaction evidence="1">
        <text>Hydrolysis of alkylated DNA, releasing 3-methyladenine, 3-methylguanine, 7-methylguanine and 7-methyladenine.</text>
        <dbReference type="EC" id="3.2.2.21"/>
    </reaction>
</comment>
<dbReference type="InterPro" id="IPR011257">
    <property type="entry name" value="DNA_glycosylase"/>
</dbReference>
<dbReference type="PANTHER" id="PTHR43003">
    <property type="entry name" value="DNA-3-METHYLADENINE GLYCOSYLASE"/>
    <property type="match status" value="1"/>
</dbReference>
<dbReference type="GO" id="GO:0032993">
    <property type="term" value="C:protein-DNA complex"/>
    <property type="evidence" value="ECO:0007669"/>
    <property type="project" value="TreeGrafter"/>
</dbReference>
<dbReference type="GO" id="GO:0032131">
    <property type="term" value="F:alkylated DNA binding"/>
    <property type="evidence" value="ECO:0007669"/>
    <property type="project" value="TreeGrafter"/>
</dbReference>
<dbReference type="Proteomes" id="UP000266934">
    <property type="component" value="Chromosome"/>
</dbReference>
<dbReference type="KEGG" id="blag:BLTE_36030"/>
<evidence type="ECO:0000256" key="3">
    <source>
        <dbReference type="ARBA" id="ARBA00022763"/>
    </source>
</evidence>
<dbReference type="EC" id="3.2.2.21" evidence="2"/>